<name>A0AA96WAL1_9CYAN</name>
<evidence type="ECO:0000256" key="2">
    <source>
        <dbReference type="ARBA" id="ARBA00022448"/>
    </source>
</evidence>
<feature type="domain" description="Cation/H+ exchanger transmembrane" evidence="9">
    <location>
        <begin position="2"/>
        <end position="59"/>
    </location>
</feature>
<sequence>MQKLFIAWVGLCSSVPIVLATFPLALAMPQAGEIFTVVTFIVVTSVLVQGFSLAPVARWLNVGVEV</sequence>
<organism evidence="10">
    <name type="scientific">Leptolyngbya sp. NK1-12</name>
    <dbReference type="NCBI Taxonomy" id="2547451"/>
    <lineage>
        <taxon>Bacteria</taxon>
        <taxon>Bacillati</taxon>
        <taxon>Cyanobacteriota</taxon>
        <taxon>Cyanophyceae</taxon>
        <taxon>Leptolyngbyales</taxon>
        <taxon>Leptolyngbyaceae</taxon>
        <taxon>Leptolyngbya group</taxon>
        <taxon>Leptolyngbya</taxon>
    </lineage>
</organism>
<gene>
    <name evidence="10" type="ORF">HJG54_00810</name>
</gene>
<feature type="transmembrane region" description="Helical" evidence="8">
    <location>
        <begin position="37"/>
        <end position="60"/>
    </location>
</feature>
<keyword evidence="5 8" id="KW-1133">Transmembrane helix</keyword>
<evidence type="ECO:0000259" key="9">
    <source>
        <dbReference type="Pfam" id="PF00999"/>
    </source>
</evidence>
<evidence type="ECO:0000256" key="3">
    <source>
        <dbReference type="ARBA" id="ARBA00022449"/>
    </source>
</evidence>
<dbReference type="PANTHER" id="PTHR32507:SF7">
    <property type="entry name" value="K(+)_H(+) ANTIPORTER NHAP2"/>
    <property type="match status" value="1"/>
</dbReference>
<dbReference type="PANTHER" id="PTHR32507">
    <property type="entry name" value="NA(+)/H(+) ANTIPORTER 1"/>
    <property type="match status" value="1"/>
</dbReference>
<keyword evidence="3" id="KW-0050">Antiport</keyword>
<keyword evidence="6" id="KW-0406">Ion transport</keyword>
<evidence type="ECO:0000256" key="8">
    <source>
        <dbReference type="SAM" id="Phobius"/>
    </source>
</evidence>
<evidence type="ECO:0000256" key="7">
    <source>
        <dbReference type="ARBA" id="ARBA00023136"/>
    </source>
</evidence>
<keyword evidence="7 8" id="KW-0472">Membrane</keyword>
<proteinExistence type="predicted"/>
<dbReference type="AlphaFoldDB" id="A0AA96WAL1"/>
<evidence type="ECO:0000256" key="6">
    <source>
        <dbReference type="ARBA" id="ARBA00023065"/>
    </source>
</evidence>
<evidence type="ECO:0000313" key="10">
    <source>
        <dbReference type="EMBL" id="WNZ21549.1"/>
    </source>
</evidence>
<dbReference type="InterPro" id="IPR006153">
    <property type="entry name" value="Cation/H_exchanger_TM"/>
</dbReference>
<dbReference type="Pfam" id="PF00999">
    <property type="entry name" value="Na_H_Exchanger"/>
    <property type="match status" value="1"/>
</dbReference>
<dbReference type="EMBL" id="CP053586">
    <property type="protein sequence ID" value="WNZ21549.1"/>
    <property type="molecule type" value="Genomic_DNA"/>
</dbReference>
<dbReference type="GO" id="GO:1902600">
    <property type="term" value="P:proton transmembrane transport"/>
    <property type="evidence" value="ECO:0007669"/>
    <property type="project" value="InterPro"/>
</dbReference>
<dbReference type="GO" id="GO:0015297">
    <property type="term" value="F:antiporter activity"/>
    <property type="evidence" value="ECO:0007669"/>
    <property type="project" value="UniProtKB-KW"/>
</dbReference>
<keyword evidence="2" id="KW-0813">Transport</keyword>
<evidence type="ECO:0000256" key="4">
    <source>
        <dbReference type="ARBA" id="ARBA00022692"/>
    </source>
</evidence>
<evidence type="ECO:0000256" key="5">
    <source>
        <dbReference type="ARBA" id="ARBA00022989"/>
    </source>
</evidence>
<protein>
    <recommendedName>
        <fullName evidence="9">Cation/H+ exchanger transmembrane domain-containing protein</fullName>
    </recommendedName>
</protein>
<comment type="subcellular location">
    <subcellularLocation>
        <location evidence="1">Cell membrane</location>
        <topology evidence="1">Multi-pass membrane protein</topology>
    </subcellularLocation>
</comment>
<dbReference type="RefSeq" id="WP_316432799.1">
    <property type="nucleotide sequence ID" value="NZ_CP053586.1"/>
</dbReference>
<keyword evidence="4 8" id="KW-0812">Transmembrane</keyword>
<accession>A0AA96WAL1</accession>
<evidence type="ECO:0000256" key="1">
    <source>
        <dbReference type="ARBA" id="ARBA00004651"/>
    </source>
</evidence>
<dbReference type="GO" id="GO:0005886">
    <property type="term" value="C:plasma membrane"/>
    <property type="evidence" value="ECO:0007669"/>
    <property type="project" value="UniProtKB-SubCell"/>
</dbReference>
<reference evidence="10" key="1">
    <citation type="submission" date="2020-05" db="EMBL/GenBank/DDBJ databases">
        <authorList>
            <person name="Zhu T."/>
            <person name="Keshari N."/>
            <person name="Lu X."/>
        </authorList>
    </citation>
    <scope>NUCLEOTIDE SEQUENCE</scope>
    <source>
        <strain evidence="10">NK1-12</strain>
    </source>
</reference>